<dbReference type="Proteomes" id="UP000714275">
    <property type="component" value="Unassembled WGS sequence"/>
</dbReference>
<feature type="compositionally biased region" description="Basic and acidic residues" evidence="1">
    <location>
        <begin position="874"/>
        <end position="889"/>
    </location>
</feature>
<dbReference type="InterPro" id="IPR011009">
    <property type="entry name" value="Kinase-like_dom_sf"/>
</dbReference>
<dbReference type="SUPFAM" id="SSF56112">
    <property type="entry name" value="Protein kinase-like (PK-like)"/>
    <property type="match status" value="1"/>
</dbReference>
<evidence type="ECO:0000313" key="4">
    <source>
        <dbReference type="Proteomes" id="UP000714275"/>
    </source>
</evidence>
<proteinExistence type="predicted"/>
<dbReference type="PANTHER" id="PTHR38248:SF2">
    <property type="entry name" value="FUNK1 11"/>
    <property type="match status" value="1"/>
</dbReference>
<dbReference type="PANTHER" id="PTHR38248">
    <property type="entry name" value="FUNK1 6"/>
    <property type="match status" value="1"/>
</dbReference>
<dbReference type="InterPro" id="IPR040976">
    <property type="entry name" value="Pkinase_fungal"/>
</dbReference>
<evidence type="ECO:0000256" key="1">
    <source>
        <dbReference type="SAM" id="MobiDB-lite"/>
    </source>
</evidence>
<feature type="domain" description="Fungal-type protein kinase" evidence="2">
    <location>
        <begin position="548"/>
        <end position="590"/>
    </location>
</feature>
<dbReference type="OrthoDB" id="5584477at2759"/>
<sequence>MAPQKLVSHATNIGLNVSSYPMKGTAFYVADRYDKIVKQGVTTKKIEIMGPERYILDNHLYDPSQGRWTGCPDLAQWHQTLEADFCVFFNDVAFGCGQAMAAGPLNRYWTAKYSTTVLSGHEAQRKPDLILIDQGTAADWRCCWAYAVFAVKSSIIFASQDNRNFVLAVGFAKYDMVVYRFDRGGLMRVASFSINGPTGWKYFARVAYSLAYGAFDLVGYDASCHTAPHFPPRYMALQAQTCDPSRRSPFPREYQIEMLLHVADNMLGRGSVVRRIRHISTGIAYIAKDTWHNVSRKLTEGQILRIISGIDNVPTICEEYVVGEDRYSSTAAARLGPLTKAQVTTALQNGEFQDRIHLRLLMEDTSVKLITQFKTRAGLAQALLDCVKAHRDAYERFGVLHRDIHIGNLYIKTDGANGTLGREIGGVLGDWGFAECRDIEKVFERLGSIRGGFPVPAPSKKGTAPPSPPPSLASSLTSLPSSPAPLLPPSRSGTHRMQAAGRDAPDYRETTTDVDSDWDTKRASKSTFARQKNPWAMFNPWPRDVNVESAERTGNAAFISVRLMLGLDQPGIEHRTRDDLESFFFVLLIIMVVFLRPGMQRPDAEFANLELDKMWWNPDQWASSAKWKLSSMKLNALWQENIADLFSDYFQCWTDSVEKLRQLIFRHYDSDQRLLSQMCMTDGVTYEDVIPVLQEMLQSGAEADAKDAAGCGQSSDASIQIDTDIASIASQHESFFSLAPADNAITTKEPHEIAFPSKSPDEKWYTPSEKFKITSVLTAVAATSEVPEGDVQPPSHHDLPHRDIISQRSRARAALTSTATDDLLTNVSTLTQGIVDNNDNDGISPVAVPPPSTVIPGPSHVVSNPKRKGSSTQDDTKLTKKSRTSERSKKTSRLAGPSKQNKTHSHGGTGNSRKTRSHPEDDGDYVPPGKQGKGKSRA</sequence>
<feature type="region of interest" description="Disordered" evidence="1">
    <location>
        <begin position="454"/>
        <end position="515"/>
    </location>
</feature>
<feature type="domain" description="Fungal-type protein kinase" evidence="2">
    <location>
        <begin position="153"/>
        <end position="416"/>
    </location>
</feature>
<protein>
    <recommendedName>
        <fullName evidence="2">Fungal-type protein kinase domain-containing protein</fullName>
    </recommendedName>
</protein>
<dbReference type="AlphaFoldDB" id="A0A9P6ZHG0"/>
<reference evidence="3" key="1">
    <citation type="journal article" date="2020" name="New Phytol.">
        <title>Comparative genomics reveals dynamic genome evolution in host specialist ectomycorrhizal fungi.</title>
        <authorList>
            <person name="Lofgren L.A."/>
            <person name="Nguyen N.H."/>
            <person name="Vilgalys R."/>
            <person name="Ruytinx J."/>
            <person name="Liao H.L."/>
            <person name="Branco S."/>
            <person name="Kuo A."/>
            <person name="LaButti K."/>
            <person name="Lipzen A."/>
            <person name="Andreopoulos W."/>
            <person name="Pangilinan J."/>
            <person name="Riley R."/>
            <person name="Hundley H."/>
            <person name="Na H."/>
            <person name="Barry K."/>
            <person name="Grigoriev I.V."/>
            <person name="Stajich J.E."/>
            <person name="Kennedy P.G."/>
        </authorList>
    </citation>
    <scope>NUCLEOTIDE SEQUENCE</scope>
    <source>
        <strain evidence="3">DOB743</strain>
    </source>
</reference>
<dbReference type="EMBL" id="JABBWD010000110">
    <property type="protein sequence ID" value="KAG1765278.1"/>
    <property type="molecule type" value="Genomic_DNA"/>
</dbReference>
<name>A0A9P6ZHG0_9AGAM</name>
<gene>
    <name evidence="3" type="ORF">EV702DRAFT_1051080</name>
</gene>
<evidence type="ECO:0000259" key="2">
    <source>
        <dbReference type="Pfam" id="PF17667"/>
    </source>
</evidence>
<feature type="compositionally biased region" description="Low complexity" evidence="1">
    <location>
        <begin position="472"/>
        <end position="481"/>
    </location>
</feature>
<comment type="caution">
    <text evidence="3">The sequence shown here is derived from an EMBL/GenBank/DDBJ whole genome shotgun (WGS) entry which is preliminary data.</text>
</comment>
<evidence type="ECO:0000313" key="3">
    <source>
        <dbReference type="EMBL" id="KAG1765278.1"/>
    </source>
</evidence>
<accession>A0A9P6ZHG0</accession>
<dbReference type="Pfam" id="PF17667">
    <property type="entry name" value="Pkinase_fungal"/>
    <property type="match status" value="2"/>
</dbReference>
<keyword evidence="4" id="KW-1185">Reference proteome</keyword>
<feature type="region of interest" description="Disordered" evidence="1">
    <location>
        <begin position="836"/>
        <end position="938"/>
    </location>
</feature>
<organism evidence="3 4">
    <name type="scientific">Suillus placidus</name>
    <dbReference type="NCBI Taxonomy" id="48579"/>
    <lineage>
        <taxon>Eukaryota</taxon>
        <taxon>Fungi</taxon>
        <taxon>Dikarya</taxon>
        <taxon>Basidiomycota</taxon>
        <taxon>Agaricomycotina</taxon>
        <taxon>Agaricomycetes</taxon>
        <taxon>Agaricomycetidae</taxon>
        <taxon>Boletales</taxon>
        <taxon>Suillineae</taxon>
        <taxon>Suillaceae</taxon>
        <taxon>Suillus</taxon>
    </lineage>
</organism>